<dbReference type="PROSITE" id="PS51419">
    <property type="entry name" value="RAB"/>
    <property type="match status" value="1"/>
</dbReference>
<dbReference type="Proteomes" id="UP001642540">
    <property type="component" value="Unassembled WGS sequence"/>
</dbReference>
<evidence type="ECO:0000256" key="6">
    <source>
        <dbReference type="ARBA" id="ARBA00023288"/>
    </source>
</evidence>
<feature type="compositionally biased region" description="Polar residues" evidence="8">
    <location>
        <begin position="197"/>
        <end position="211"/>
    </location>
</feature>
<organism evidence="9 10">
    <name type="scientific">Orchesella dallaii</name>
    <dbReference type="NCBI Taxonomy" id="48710"/>
    <lineage>
        <taxon>Eukaryota</taxon>
        <taxon>Metazoa</taxon>
        <taxon>Ecdysozoa</taxon>
        <taxon>Arthropoda</taxon>
        <taxon>Hexapoda</taxon>
        <taxon>Collembola</taxon>
        <taxon>Entomobryomorpha</taxon>
        <taxon>Entomobryoidea</taxon>
        <taxon>Orchesellidae</taxon>
        <taxon>Orchesellinae</taxon>
        <taxon>Orchesella</taxon>
    </lineage>
</organism>
<proteinExistence type="inferred from homology"/>
<dbReference type="InterPro" id="IPR001806">
    <property type="entry name" value="Small_GTPase"/>
</dbReference>
<dbReference type="PANTHER" id="PTHR46149">
    <property type="entry name" value="MIP08469P"/>
    <property type="match status" value="1"/>
</dbReference>
<keyword evidence="5" id="KW-0472">Membrane</keyword>
<dbReference type="SMART" id="SM00174">
    <property type="entry name" value="RHO"/>
    <property type="match status" value="1"/>
</dbReference>
<reference evidence="9 10" key="1">
    <citation type="submission" date="2024-08" db="EMBL/GenBank/DDBJ databases">
        <authorList>
            <person name="Cucini C."/>
            <person name="Frati F."/>
        </authorList>
    </citation>
    <scope>NUCLEOTIDE SEQUENCE [LARGE SCALE GENOMIC DNA]</scope>
</reference>
<dbReference type="SMART" id="SM00173">
    <property type="entry name" value="RAS"/>
    <property type="match status" value="1"/>
</dbReference>
<dbReference type="InterPro" id="IPR027417">
    <property type="entry name" value="P-loop_NTPase"/>
</dbReference>
<dbReference type="PROSITE" id="PS51421">
    <property type="entry name" value="RAS"/>
    <property type="match status" value="1"/>
</dbReference>
<keyword evidence="3" id="KW-0488">Methylation</keyword>
<name>A0ABP1RK48_9HEXA</name>
<dbReference type="NCBIfam" id="TIGR00231">
    <property type="entry name" value="small_GTP"/>
    <property type="match status" value="1"/>
</dbReference>
<keyword evidence="2" id="KW-1003">Cell membrane</keyword>
<dbReference type="SUPFAM" id="SSF52540">
    <property type="entry name" value="P-loop containing nucleoside triphosphate hydrolases"/>
    <property type="match status" value="1"/>
</dbReference>
<evidence type="ECO:0000256" key="3">
    <source>
        <dbReference type="ARBA" id="ARBA00022481"/>
    </source>
</evidence>
<evidence type="ECO:0000256" key="7">
    <source>
        <dbReference type="ARBA" id="ARBA00038061"/>
    </source>
</evidence>
<evidence type="ECO:0000256" key="8">
    <source>
        <dbReference type="SAM" id="MobiDB-lite"/>
    </source>
</evidence>
<comment type="subcellular location">
    <subcellularLocation>
        <location evidence="1">Cell membrane</location>
        <topology evidence="1">Lipid-anchor</topology>
    </subcellularLocation>
</comment>
<protein>
    <recommendedName>
        <fullName evidence="11">GTP-binding protein Di-Ras2</fullName>
    </recommendedName>
</protein>
<evidence type="ECO:0000256" key="2">
    <source>
        <dbReference type="ARBA" id="ARBA00022475"/>
    </source>
</evidence>
<evidence type="ECO:0000256" key="4">
    <source>
        <dbReference type="ARBA" id="ARBA00023134"/>
    </source>
</evidence>
<dbReference type="InterPro" id="IPR005225">
    <property type="entry name" value="Small_GTP-bd"/>
</dbReference>
<feature type="region of interest" description="Disordered" evidence="8">
    <location>
        <begin position="188"/>
        <end position="307"/>
    </location>
</feature>
<dbReference type="Pfam" id="PF00071">
    <property type="entry name" value="Ras"/>
    <property type="match status" value="1"/>
</dbReference>
<comment type="similarity">
    <text evidence="7">Belongs to the small GTPase superfamily. RasD family.</text>
</comment>
<dbReference type="PRINTS" id="PR00449">
    <property type="entry name" value="RASTRNSFRMNG"/>
</dbReference>
<dbReference type="PANTHER" id="PTHR46149:SF7">
    <property type="entry name" value="GTP-BINDING PROTEIN DI-RAS2"/>
    <property type="match status" value="1"/>
</dbReference>
<evidence type="ECO:0000256" key="1">
    <source>
        <dbReference type="ARBA" id="ARBA00004193"/>
    </source>
</evidence>
<sequence>MGDYERVRLVTLGGAGVGKSSIVKRFLFNTFSDKYKPTVEDLYSQEYDFGALTLKVDILDTAGDLQFPAMRRLSIATAHAFLIVYSVSSRESFELAKIFFDEIQEQRGDFQETPIVLTGNKIDIPLEKREIHSDEVSDWLESCWPTLKVKAIECSAKGDFNTRDVFRSFIALSKISFDSDDMAGLKRRSSAHAGSKSPATTRSPCNISIQCGASGNSQGGSGSGGASPSASASSGGMYGMYHGHGTPPKTPTSPSPNTSTYQQFLTEDSAQTNRNKPRSRSLIRRCSKKVKQQVRDASSGPGDCQMS</sequence>
<keyword evidence="4" id="KW-0547">Nucleotide-binding</keyword>
<keyword evidence="6" id="KW-0449">Lipoprotein</keyword>
<dbReference type="SMART" id="SM00175">
    <property type="entry name" value="RAB"/>
    <property type="match status" value="1"/>
</dbReference>
<feature type="compositionally biased region" description="Polar residues" evidence="8">
    <location>
        <begin position="261"/>
        <end position="274"/>
    </location>
</feature>
<evidence type="ECO:0000313" key="9">
    <source>
        <dbReference type="EMBL" id="CAL8129436.1"/>
    </source>
</evidence>
<dbReference type="EMBL" id="CAXLJM020000077">
    <property type="protein sequence ID" value="CAL8129436.1"/>
    <property type="molecule type" value="Genomic_DNA"/>
</dbReference>
<gene>
    <name evidence="9" type="ORF">ODALV1_LOCUS23168</name>
</gene>
<accession>A0ABP1RK48</accession>
<keyword evidence="4" id="KW-0342">GTP-binding</keyword>
<evidence type="ECO:0008006" key="11">
    <source>
        <dbReference type="Google" id="ProtNLM"/>
    </source>
</evidence>
<feature type="compositionally biased region" description="Basic residues" evidence="8">
    <location>
        <begin position="275"/>
        <end position="292"/>
    </location>
</feature>
<feature type="compositionally biased region" description="Low complexity" evidence="8">
    <location>
        <begin position="226"/>
        <end position="235"/>
    </location>
</feature>
<dbReference type="Gene3D" id="3.40.50.300">
    <property type="entry name" value="P-loop containing nucleotide triphosphate hydrolases"/>
    <property type="match status" value="1"/>
</dbReference>
<evidence type="ECO:0000313" key="10">
    <source>
        <dbReference type="Proteomes" id="UP001642540"/>
    </source>
</evidence>
<dbReference type="InterPro" id="IPR052236">
    <property type="entry name" value="Small_GTPase_RasD"/>
</dbReference>
<evidence type="ECO:0000256" key="5">
    <source>
        <dbReference type="ARBA" id="ARBA00023136"/>
    </source>
</evidence>
<keyword evidence="10" id="KW-1185">Reference proteome</keyword>
<comment type="caution">
    <text evidence="9">The sequence shown here is derived from an EMBL/GenBank/DDBJ whole genome shotgun (WGS) entry which is preliminary data.</text>
</comment>